<reference evidence="9" key="1">
    <citation type="journal article" date="2019" name="Int. J. Syst. Evol. Microbiol.">
        <title>The Global Catalogue of Microorganisms (GCM) 10K type strain sequencing project: providing services to taxonomists for standard genome sequencing and annotation.</title>
        <authorList>
            <consortium name="The Broad Institute Genomics Platform"/>
            <consortium name="The Broad Institute Genome Sequencing Center for Infectious Disease"/>
            <person name="Wu L."/>
            <person name="Ma J."/>
        </authorList>
    </citation>
    <scope>NUCLEOTIDE SEQUENCE [LARGE SCALE GENOMIC DNA]</scope>
    <source>
        <strain evidence="9">JCM 17906</strain>
    </source>
</reference>
<dbReference type="Pfam" id="PF09349">
    <property type="entry name" value="OHCU_decarbox"/>
    <property type="match status" value="1"/>
</dbReference>
<comment type="catalytic activity">
    <reaction evidence="1">
        <text>5-hydroxy-2-oxo-4-ureido-2,5-dihydro-1H-imidazole-5-carboxylate + H(+) = (S)-allantoin + CO2</text>
        <dbReference type="Rhea" id="RHEA:26301"/>
        <dbReference type="ChEBI" id="CHEBI:15378"/>
        <dbReference type="ChEBI" id="CHEBI:15678"/>
        <dbReference type="ChEBI" id="CHEBI:16526"/>
        <dbReference type="ChEBI" id="CHEBI:58639"/>
        <dbReference type="EC" id="4.1.1.97"/>
    </reaction>
</comment>
<evidence type="ECO:0000256" key="6">
    <source>
        <dbReference type="ARBA" id="ARBA00023239"/>
    </source>
</evidence>
<dbReference type="RefSeq" id="WP_345420221.1">
    <property type="nucleotide sequence ID" value="NZ_BAABGT010000053.1"/>
</dbReference>
<dbReference type="Proteomes" id="UP001501598">
    <property type="component" value="Unassembled WGS sequence"/>
</dbReference>
<dbReference type="SUPFAM" id="SSF158694">
    <property type="entry name" value="UraD-Like"/>
    <property type="match status" value="1"/>
</dbReference>
<evidence type="ECO:0000256" key="5">
    <source>
        <dbReference type="ARBA" id="ARBA00022793"/>
    </source>
</evidence>
<dbReference type="PANTHER" id="PTHR43466:SF1">
    <property type="entry name" value="2-OXO-4-HYDROXY-4-CARBOXY-5-UREIDOIMIDAZOLINE DECARBOXYLASE-RELATED"/>
    <property type="match status" value="1"/>
</dbReference>
<organism evidence="8 9">
    <name type="scientific">Pseudonocardia xishanensis</name>
    <dbReference type="NCBI Taxonomy" id="630995"/>
    <lineage>
        <taxon>Bacteria</taxon>
        <taxon>Bacillati</taxon>
        <taxon>Actinomycetota</taxon>
        <taxon>Actinomycetes</taxon>
        <taxon>Pseudonocardiales</taxon>
        <taxon>Pseudonocardiaceae</taxon>
        <taxon>Pseudonocardia</taxon>
    </lineage>
</organism>
<keyword evidence="6" id="KW-0456">Lyase</keyword>
<proteinExistence type="predicted"/>
<protein>
    <recommendedName>
        <fullName evidence="3">2-oxo-4-hydroxy-4-carboxy-5-ureidoimidazoline decarboxylase</fullName>
        <ecNumber evidence="3">4.1.1.97</ecNumber>
    </recommendedName>
</protein>
<dbReference type="EC" id="4.1.1.97" evidence="3"/>
<dbReference type="NCBIfam" id="TIGR03180">
    <property type="entry name" value="UraD_2"/>
    <property type="match status" value="1"/>
</dbReference>
<dbReference type="NCBIfam" id="NF010372">
    <property type="entry name" value="PRK13798.1"/>
    <property type="match status" value="1"/>
</dbReference>
<dbReference type="PANTHER" id="PTHR43466">
    <property type="entry name" value="2-OXO-4-HYDROXY-4-CARBOXY-5-UREIDOIMIDAZOLINE DECARBOXYLASE-RELATED"/>
    <property type="match status" value="1"/>
</dbReference>
<keyword evidence="5" id="KW-0210">Decarboxylase</keyword>
<accession>A0ABP8RUJ8</accession>
<evidence type="ECO:0000313" key="9">
    <source>
        <dbReference type="Proteomes" id="UP001501598"/>
    </source>
</evidence>
<dbReference type="InterPro" id="IPR036778">
    <property type="entry name" value="OHCU_decarboxylase_sf"/>
</dbReference>
<comment type="caution">
    <text evidence="8">The sequence shown here is derived from an EMBL/GenBank/DDBJ whole genome shotgun (WGS) entry which is preliminary data.</text>
</comment>
<dbReference type="EMBL" id="BAABGT010000053">
    <property type="protein sequence ID" value="GAA4549841.1"/>
    <property type="molecule type" value="Genomic_DNA"/>
</dbReference>
<comment type="pathway">
    <text evidence="2">Purine metabolism; urate degradation; (S)-allantoin from urate: step 3/3.</text>
</comment>
<evidence type="ECO:0000256" key="4">
    <source>
        <dbReference type="ARBA" id="ARBA00022631"/>
    </source>
</evidence>
<evidence type="ECO:0000256" key="1">
    <source>
        <dbReference type="ARBA" id="ARBA00001163"/>
    </source>
</evidence>
<gene>
    <name evidence="8" type="primary">uraD_2</name>
    <name evidence="8" type="ORF">GCM10023175_38700</name>
</gene>
<evidence type="ECO:0000313" key="8">
    <source>
        <dbReference type="EMBL" id="GAA4549841.1"/>
    </source>
</evidence>
<evidence type="ECO:0000256" key="3">
    <source>
        <dbReference type="ARBA" id="ARBA00012257"/>
    </source>
</evidence>
<keyword evidence="9" id="KW-1185">Reference proteome</keyword>
<sequence length="161" mass="16882">MSPADARVARFDALPAPDAEAALREVCTAPRWAREVAAGRPYGSLEKLQAAADAALTGADLDDALAGHPRIGDRAAEGTARREQAGVAGASAAVLEALATGNRAYEERFGHVYLVCAQGRSAEDLLATLRSRLGNDPAEERLVALGELAAINRLRLGRALR</sequence>
<evidence type="ECO:0000256" key="2">
    <source>
        <dbReference type="ARBA" id="ARBA00004754"/>
    </source>
</evidence>
<name>A0ABP8RUJ8_9PSEU</name>
<dbReference type="InterPro" id="IPR017595">
    <property type="entry name" value="OHCU_decarboxylase-2"/>
</dbReference>
<keyword evidence="4" id="KW-0659">Purine metabolism</keyword>
<feature type="domain" description="Oxo-4-hydroxy-4-carboxy-5-ureidoimidazoline decarboxylase" evidence="7">
    <location>
        <begin position="13"/>
        <end position="156"/>
    </location>
</feature>
<dbReference type="Gene3D" id="1.10.3330.10">
    <property type="entry name" value="Oxo-4-hydroxy-4-carboxy-5-ureidoimidazoline decarboxylase"/>
    <property type="match status" value="1"/>
</dbReference>
<evidence type="ECO:0000259" key="7">
    <source>
        <dbReference type="Pfam" id="PF09349"/>
    </source>
</evidence>
<dbReference type="InterPro" id="IPR018020">
    <property type="entry name" value="OHCU_decarboxylase"/>
</dbReference>